<protein>
    <submittedName>
        <fullName evidence="2">Uncharacterized protein</fullName>
    </submittedName>
</protein>
<organism evidence="2">
    <name type="scientific">marine sediment metagenome</name>
    <dbReference type="NCBI Taxonomy" id="412755"/>
    <lineage>
        <taxon>unclassified sequences</taxon>
        <taxon>metagenomes</taxon>
        <taxon>ecological metagenomes</taxon>
    </lineage>
</organism>
<evidence type="ECO:0000313" key="2">
    <source>
        <dbReference type="EMBL" id="GAI05279.1"/>
    </source>
</evidence>
<keyword evidence="1" id="KW-0812">Transmembrane</keyword>
<name>X1MFW5_9ZZZZ</name>
<reference evidence="2" key="1">
    <citation type="journal article" date="2014" name="Front. Microbiol.">
        <title>High frequency of phylogenetically diverse reductive dehalogenase-homologous genes in deep subseafloor sedimentary metagenomes.</title>
        <authorList>
            <person name="Kawai M."/>
            <person name="Futagami T."/>
            <person name="Toyoda A."/>
            <person name="Takaki Y."/>
            <person name="Nishi S."/>
            <person name="Hori S."/>
            <person name="Arai W."/>
            <person name="Tsubouchi T."/>
            <person name="Morono Y."/>
            <person name="Uchiyama I."/>
            <person name="Ito T."/>
            <person name="Fujiyama A."/>
            <person name="Inagaki F."/>
            <person name="Takami H."/>
        </authorList>
    </citation>
    <scope>NUCLEOTIDE SEQUENCE</scope>
    <source>
        <strain evidence="2">Expedition CK06-06</strain>
    </source>
</reference>
<evidence type="ECO:0000256" key="1">
    <source>
        <dbReference type="SAM" id="Phobius"/>
    </source>
</evidence>
<dbReference type="AlphaFoldDB" id="X1MFW5"/>
<keyword evidence="1" id="KW-1133">Transmembrane helix</keyword>
<dbReference type="EMBL" id="BARV01008571">
    <property type="protein sequence ID" value="GAI05279.1"/>
    <property type="molecule type" value="Genomic_DNA"/>
</dbReference>
<comment type="caution">
    <text evidence="2">The sequence shown here is derived from an EMBL/GenBank/DDBJ whole genome shotgun (WGS) entry which is preliminary data.</text>
</comment>
<feature type="transmembrane region" description="Helical" evidence="1">
    <location>
        <begin position="55"/>
        <end position="75"/>
    </location>
</feature>
<proteinExistence type="predicted"/>
<accession>X1MFW5</accession>
<gene>
    <name evidence="2" type="ORF">S06H3_17186</name>
</gene>
<keyword evidence="1" id="KW-0472">Membrane</keyword>
<sequence>MAHSNDDFLMRMCREAADDLASGKKSWREIETNTLFLACVGMVINNLKHSITRPLWFFAGTAFTGLVAWGISTWLGG</sequence>